<organism evidence="2 3">
    <name type="scientific">Datura stramonium</name>
    <name type="common">Jimsonweed</name>
    <name type="synonym">Common thornapple</name>
    <dbReference type="NCBI Taxonomy" id="4076"/>
    <lineage>
        <taxon>Eukaryota</taxon>
        <taxon>Viridiplantae</taxon>
        <taxon>Streptophyta</taxon>
        <taxon>Embryophyta</taxon>
        <taxon>Tracheophyta</taxon>
        <taxon>Spermatophyta</taxon>
        <taxon>Magnoliopsida</taxon>
        <taxon>eudicotyledons</taxon>
        <taxon>Gunneridae</taxon>
        <taxon>Pentapetalae</taxon>
        <taxon>asterids</taxon>
        <taxon>lamiids</taxon>
        <taxon>Solanales</taxon>
        <taxon>Solanaceae</taxon>
        <taxon>Solanoideae</taxon>
        <taxon>Datureae</taxon>
        <taxon>Datura</taxon>
    </lineage>
</organism>
<feature type="region of interest" description="Disordered" evidence="1">
    <location>
        <begin position="166"/>
        <end position="229"/>
    </location>
</feature>
<sequence length="361" mass="39616">MEDNACDINHLDSDVLLPPRKRLLAGLKKQNSDVNQCTLSSPVDDITGFEFDIRLNNLLKFHSGDCNRSIEEIVEASRVAALKAVELAKAARAVAEEKAVKAAEAMAAARSAMELVATVSGEVTGRDKYSKKNKIKKHVPIQTLYNKHEGTKSCRTDEDLAQTLSRTINSSKRISKNSTSDCRNQKHKRLKSSSPSENAKLQNGSASWEGNRPSTSNGISISGIKGENGPIQEKHLTRVDLSTAKFEKADLRKMENGESSQSSKDDCLNMENGKGEPMNSKEKFGVSPDDICNIGKKKGRMKQKKLPLGSCSFRDKVNPKKDMNSKSALSPNEKTNKASAIDEPVFAVERSSTWKCQAFKA</sequence>
<dbReference type="EMBL" id="JACEIK010000965">
    <property type="protein sequence ID" value="MCD7464436.1"/>
    <property type="molecule type" value="Genomic_DNA"/>
</dbReference>
<evidence type="ECO:0000256" key="1">
    <source>
        <dbReference type="SAM" id="MobiDB-lite"/>
    </source>
</evidence>
<evidence type="ECO:0000313" key="3">
    <source>
        <dbReference type="Proteomes" id="UP000823775"/>
    </source>
</evidence>
<name>A0ABS8SZZ8_DATST</name>
<feature type="compositionally biased region" description="Basic and acidic residues" evidence="1">
    <location>
        <begin position="313"/>
        <end position="324"/>
    </location>
</feature>
<proteinExistence type="predicted"/>
<feature type="compositionally biased region" description="Polar residues" evidence="1">
    <location>
        <begin position="192"/>
        <end position="220"/>
    </location>
</feature>
<feature type="compositionally biased region" description="Polar residues" evidence="1">
    <location>
        <begin position="166"/>
        <end position="182"/>
    </location>
</feature>
<gene>
    <name evidence="2" type="ORF">HAX54_052739</name>
</gene>
<dbReference type="PANTHER" id="PTHR35477">
    <property type="entry name" value="OS06G0728500 PROTEIN"/>
    <property type="match status" value="1"/>
</dbReference>
<feature type="region of interest" description="Disordered" evidence="1">
    <location>
        <begin position="253"/>
        <end position="338"/>
    </location>
</feature>
<comment type="caution">
    <text evidence="2">The sequence shown here is derived from an EMBL/GenBank/DDBJ whole genome shotgun (WGS) entry which is preliminary data.</text>
</comment>
<dbReference type="Proteomes" id="UP000823775">
    <property type="component" value="Unassembled WGS sequence"/>
</dbReference>
<feature type="compositionally biased region" description="Basic residues" evidence="1">
    <location>
        <begin position="295"/>
        <end position="305"/>
    </location>
</feature>
<dbReference type="PANTHER" id="PTHR35477:SF6">
    <property type="match status" value="1"/>
</dbReference>
<reference evidence="2 3" key="1">
    <citation type="journal article" date="2021" name="BMC Genomics">
        <title>Datura genome reveals duplications of psychoactive alkaloid biosynthetic genes and high mutation rate following tissue culture.</title>
        <authorList>
            <person name="Rajewski A."/>
            <person name="Carter-House D."/>
            <person name="Stajich J."/>
            <person name="Litt A."/>
        </authorList>
    </citation>
    <scope>NUCLEOTIDE SEQUENCE [LARGE SCALE GENOMIC DNA]</scope>
    <source>
        <strain evidence="2">AR-01</strain>
    </source>
</reference>
<protein>
    <submittedName>
        <fullName evidence="2">Uncharacterized protein</fullName>
    </submittedName>
</protein>
<evidence type="ECO:0000313" key="2">
    <source>
        <dbReference type="EMBL" id="MCD7464436.1"/>
    </source>
</evidence>
<keyword evidence="3" id="KW-1185">Reference proteome</keyword>
<accession>A0ABS8SZZ8</accession>